<proteinExistence type="predicted"/>
<organism evidence="1">
    <name type="scientific">marine sediment metagenome</name>
    <dbReference type="NCBI Taxonomy" id="412755"/>
    <lineage>
        <taxon>unclassified sequences</taxon>
        <taxon>metagenomes</taxon>
        <taxon>ecological metagenomes</taxon>
    </lineage>
</organism>
<accession>A0A0F9HK96</accession>
<feature type="non-terminal residue" evidence="1">
    <location>
        <position position="52"/>
    </location>
</feature>
<gene>
    <name evidence="1" type="ORF">LCGC14_1692760</name>
</gene>
<evidence type="ECO:0000313" key="1">
    <source>
        <dbReference type="EMBL" id="KKM15771.1"/>
    </source>
</evidence>
<dbReference type="EMBL" id="LAZR01014827">
    <property type="protein sequence ID" value="KKM15771.1"/>
    <property type="molecule type" value="Genomic_DNA"/>
</dbReference>
<dbReference type="AlphaFoldDB" id="A0A0F9HK96"/>
<comment type="caution">
    <text evidence="1">The sequence shown here is derived from an EMBL/GenBank/DDBJ whole genome shotgun (WGS) entry which is preliminary data.</text>
</comment>
<reference evidence="1" key="1">
    <citation type="journal article" date="2015" name="Nature">
        <title>Complex archaea that bridge the gap between prokaryotes and eukaryotes.</title>
        <authorList>
            <person name="Spang A."/>
            <person name="Saw J.H."/>
            <person name="Jorgensen S.L."/>
            <person name="Zaremba-Niedzwiedzka K."/>
            <person name="Martijn J."/>
            <person name="Lind A.E."/>
            <person name="van Eijk R."/>
            <person name="Schleper C."/>
            <person name="Guy L."/>
            <person name="Ettema T.J."/>
        </authorList>
    </citation>
    <scope>NUCLEOTIDE SEQUENCE</scope>
</reference>
<name>A0A0F9HK96_9ZZZZ</name>
<sequence length="52" mass="5399">MNKVNALREDTIATITEAIGAGTMTPVAGAEKLRGHGYTSVGARDAILDILD</sequence>
<protein>
    <submittedName>
        <fullName evidence="1">Uncharacterized protein</fullName>
    </submittedName>
</protein>